<proteinExistence type="predicted"/>
<evidence type="ECO:0000313" key="2">
    <source>
        <dbReference type="Proteomes" id="UP000519158"/>
    </source>
</evidence>
<protein>
    <submittedName>
        <fullName evidence="1">Uncharacterized protein</fullName>
    </submittedName>
</protein>
<organism evidence="1 2">
    <name type="scientific">Vibrio splendidus</name>
    <dbReference type="NCBI Taxonomy" id="29497"/>
    <lineage>
        <taxon>Bacteria</taxon>
        <taxon>Pseudomonadati</taxon>
        <taxon>Pseudomonadota</taxon>
        <taxon>Gammaproteobacteria</taxon>
        <taxon>Vibrionales</taxon>
        <taxon>Vibrionaceae</taxon>
        <taxon>Vibrio</taxon>
    </lineage>
</organism>
<gene>
    <name evidence="1" type="ORF">F0234_18780</name>
</gene>
<comment type="caution">
    <text evidence="1">The sequence shown here is derived from an EMBL/GenBank/DDBJ whole genome shotgun (WGS) entry which is preliminary data.</text>
</comment>
<dbReference type="AlphaFoldDB" id="A0A7Y4D8U8"/>
<name>A0A7Y4D8U8_VIBSP</name>
<reference evidence="1 2" key="1">
    <citation type="submission" date="2019-09" db="EMBL/GenBank/DDBJ databases">
        <title>Draft genome sequencing and comparative genomics of hatchery-associated Vibrios.</title>
        <authorList>
            <person name="Kehlet-Delgado H."/>
            <person name="Mueller R.S."/>
        </authorList>
    </citation>
    <scope>NUCLEOTIDE SEQUENCE [LARGE SCALE GENOMIC DNA]</scope>
    <source>
        <strain evidence="1 2">99-70-13A3</strain>
    </source>
</reference>
<dbReference type="EMBL" id="VTXL01000018">
    <property type="protein sequence ID" value="NOJ14811.1"/>
    <property type="molecule type" value="Genomic_DNA"/>
</dbReference>
<accession>A0A7Y4D8U8</accession>
<sequence>MEQEKYLGYIKYDGELVEEGLMDARRQAKALLAFDGAIRELIVKQVPDLKHIDFEIPMRVQKGSWEALVPETVAGWAQAGLGVVATAYFSKAASKMAEKDFDDFGFSTIFSKALDGIMWFARIGKHIGGTGKTELSNLKFKDNNELIGIPNDEGEYIYVPKSELDLYLDSSSKLLEELALNIADGRSLKIGTFKDGVRHEVTIGKVDKAIFCNDGSEDDDEIMVLPELVHGTTVVIEGEVTRENKTSNSLGFKYLGHILTAYPDVGSVVKYKPLLFLRCKLVGTVSRLDEKGRITAKRPKLIVSHLEALEQINGDLFS</sequence>
<dbReference type="Proteomes" id="UP000519158">
    <property type="component" value="Unassembled WGS sequence"/>
</dbReference>
<evidence type="ECO:0000313" key="1">
    <source>
        <dbReference type="EMBL" id="NOJ14811.1"/>
    </source>
</evidence>